<evidence type="ECO:0000313" key="2">
    <source>
        <dbReference type="Proteomes" id="UP000595437"/>
    </source>
</evidence>
<dbReference type="EMBL" id="CP045898">
    <property type="protein sequence ID" value="QQP40415.1"/>
    <property type="molecule type" value="Genomic_DNA"/>
</dbReference>
<dbReference type="OrthoDB" id="6485764at2759"/>
<sequence length="138" mass="16217">TRHTTLALADLAEYLLVSENFYYVLLAMFQSDPLEKRFGWYRQLSARNYFVSVRQILEAEKKIRILSLVKFSKMNISEVKNMLTDDSITIAELFLLIGVLVIWRRSPLKERAMLYITLLDIIAFSLSKRYNVTIARNF</sequence>
<feature type="non-terminal residue" evidence="1">
    <location>
        <position position="1"/>
    </location>
</feature>
<reference evidence="2" key="1">
    <citation type="submission" date="2021-01" db="EMBL/GenBank/DDBJ databases">
        <title>Caligus Genome Assembly.</title>
        <authorList>
            <person name="Gallardo-Escarate C."/>
        </authorList>
    </citation>
    <scope>NUCLEOTIDE SEQUENCE [LARGE SCALE GENOMIC DNA]</scope>
</reference>
<organism evidence="1 2">
    <name type="scientific">Caligus rogercresseyi</name>
    <name type="common">Sea louse</name>
    <dbReference type="NCBI Taxonomy" id="217165"/>
    <lineage>
        <taxon>Eukaryota</taxon>
        <taxon>Metazoa</taxon>
        <taxon>Ecdysozoa</taxon>
        <taxon>Arthropoda</taxon>
        <taxon>Crustacea</taxon>
        <taxon>Multicrustacea</taxon>
        <taxon>Hexanauplia</taxon>
        <taxon>Copepoda</taxon>
        <taxon>Siphonostomatoida</taxon>
        <taxon>Caligidae</taxon>
        <taxon>Caligus</taxon>
    </lineage>
</organism>
<gene>
    <name evidence="1" type="ORF">FKW44_014442</name>
</gene>
<evidence type="ECO:0000313" key="1">
    <source>
        <dbReference type="EMBL" id="QQP40415.1"/>
    </source>
</evidence>
<accession>A0A7T8GYW8</accession>
<protein>
    <submittedName>
        <fullName evidence="1">LOC101234561</fullName>
    </submittedName>
</protein>
<name>A0A7T8GYW8_CALRO</name>
<dbReference type="AlphaFoldDB" id="A0A7T8GYW8"/>
<proteinExistence type="predicted"/>
<keyword evidence="2" id="KW-1185">Reference proteome</keyword>
<dbReference type="Proteomes" id="UP000595437">
    <property type="component" value="Chromosome 9"/>
</dbReference>